<protein>
    <submittedName>
        <fullName evidence="1">Uncharacterized protein</fullName>
    </submittedName>
</protein>
<comment type="caution">
    <text evidence="1">The sequence shown here is derived from an EMBL/GenBank/DDBJ whole genome shotgun (WGS) entry which is preliminary data.</text>
</comment>
<name>A0A9P8XXP1_9PEZI</name>
<keyword evidence="2" id="KW-1185">Reference proteome</keyword>
<accession>A0A9P8XXP1</accession>
<sequence length="135" mass="15281">MRTVLSSISVQDTAICEYSPGGRTPLTHYLLARFGSRHCNAMELTNFLLEFLGNFAHVLSLEQYQAVFRFLTFEALSMTHTCGPLPPQYFVQLTTKTGTAMQTLSMPTLLMKTMMCCSESFVRSWAGPKHCSRRR</sequence>
<dbReference type="EMBL" id="JAGTJQ010000009">
    <property type="protein sequence ID" value="KAH7024736.1"/>
    <property type="molecule type" value="Genomic_DNA"/>
</dbReference>
<proteinExistence type="predicted"/>
<dbReference type="RefSeq" id="XP_046008284.1">
    <property type="nucleotide sequence ID" value="XM_046155048.1"/>
</dbReference>
<dbReference type="AlphaFoldDB" id="A0A9P8XXP1"/>
<evidence type="ECO:0000313" key="2">
    <source>
        <dbReference type="Proteomes" id="UP000756346"/>
    </source>
</evidence>
<evidence type="ECO:0000313" key="1">
    <source>
        <dbReference type="EMBL" id="KAH7024736.1"/>
    </source>
</evidence>
<dbReference type="OrthoDB" id="1577640at2759"/>
<organism evidence="1 2">
    <name type="scientific">Microdochium trichocladiopsis</name>
    <dbReference type="NCBI Taxonomy" id="1682393"/>
    <lineage>
        <taxon>Eukaryota</taxon>
        <taxon>Fungi</taxon>
        <taxon>Dikarya</taxon>
        <taxon>Ascomycota</taxon>
        <taxon>Pezizomycotina</taxon>
        <taxon>Sordariomycetes</taxon>
        <taxon>Xylariomycetidae</taxon>
        <taxon>Xylariales</taxon>
        <taxon>Microdochiaceae</taxon>
        <taxon>Microdochium</taxon>
    </lineage>
</organism>
<dbReference type="GeneID" id="70184594"/>
<gene>
    <name evidence="1" type="ORF">B0I36DRAFT_331972</name>
</gene>
<dbReference type="Proteomes" id="UP000756346">
    <property type="component" value="Unassembled WGS sequence"/>
</dbReference>
<reference evidence="1" key="1">
    <citation type="journal article" date="2021" name="Nat. Commun.">
        <title>Genetic determinants of endophytism in the Arabidopsis root mycobiome.</title>
        <authorList>
            <person name="Mesny F."/>
            <person name="Miyauchi S."/>
            <person name="Thiergart T."/>
            <person name="Pickel B."/>
            <person name="Atanasova L."/>
            <person name="Karlsson M."/>
            <person name="Huettel B."/>
            <person name="Barry K.W."/>
            <person name="Haridas S."/>
            <person name="Chen C."/>
            <person name="Bauer D."/>
            <person name="Andreopoulos W."/>
            <person name="Pangilinan J."/>
            <person name="LaButti K."/>
            <person name="Riley R."/>
            <person name="Lipzen A."/>
            <person name="Clum A."/>
            <person name="Drula E."/>
            <person name="Henrissat B."/>
            <person name="Kohler A."/>
            <person name="Grigoriev I.V."/>
            <person name="Martin F.M."/>
            <person name="Hacquard S."/>
        </authorList>
    </citation>
    <scope>NUCLEOTIDE SEQUENCE</scope>
    <source>
        <strain evidence="1">MPI-CAGE-CH-0230</strain>
    </source>
</reference>